<proteinExistence type="predicted"/>
<dbReference type="EMBL" id="UINC01000588">
    <property type="protein sequence ID" value="SUZ57920.1"/>
    <property type="molecule type" value="Genomic_DNA"/>
</dbReference>
<sequence length="62" mass="7166">MANMKPNDSVEKIVVQLRTEAIRLWGEQRATELEASLQQTAQQLWDLGQVTPHRDLEPGFYQ</sequence>
<accession>A0A381NTP1</accession>
<reference evidence="1" key="1">
    <citation type="submission" date="2018-05" db="EMBL/GenBank/DDBJ databases">
        <authorList>
            <person name="Lanie J.A."/>
            <person name="Ng W.-L."/>
            <person name="Kazmierczak K.M."/>
            <person name="Andrzejewski T.M."/>
            <person name="Davidsen T.M."/>
            <person name="Wayne K.J."/>
            <person name="Tettelin H."/>
            <person name="Glass J.I."/>
            <person name="Rusch D."/>
            <person name="Podicherti R."/>
            <person name="Tsui H.-C.T."/>
            <person name="Winkler M.E."/>
        </authorList>
    </citation>
    <scope>NUCLEOTIDE SEQUENCE</scope>
</reference>
<gene>
    <name evidence="1" type="ORF">METZ01_LOCUS10774</name>
</gene>
<evidence type="ECO:0000313" key="1">
    <source>
        <dbReference type="EMBL" id="SUZ57920.1"/>
    </source>
</evidence>
<name>A0A381NTP1_9ZZZZ</name>
<organism evidence="1">
    <name type="scientific">marine metagenome</name>
    <dbReference type="NCBI Taxonomy" id="408172"/>
    <lineage>
        <taxon>unclassified sequences</taxon>
        <taxon>metagenomes</taxon>
        <taxon>ecological metagenomes</taxon>
    </lineage>
</organism>
<dbReference type="AlphaFoldDB" id="A0A381NTP1"/>
<protein>
    <submittedName>
        <fullName evidence="1">Uncharacterized protein</fullName>
    </submittedName>
</protein>